<proteinExistence type="predicted"/>
<organism evidence="1">
    <name type="scientific">marine sediment metagenome</name>
    <dbReference type="NCBI Taxonomy" id="412755"/>
    <lineage>
        <taxon>unclassified sequences</taxon>
        <taxon>metagenomes</taxon>
        <taxon>ecological metagenomes</taxon>
    </lineage>
</organism>
<sequence length="90" mass="10222">MKKGNETEVVITMQMPGQDAPMHIPGLLIMEGMTVQEIERCFRGVIRLVVEQLVAAGKMRYFPKEEGKIENLADLLPDLPKNPPRIEDEF</sequence>
<dbReference type="EMBL" id="LAZR01067881">
    <property type="protein sequence ID" value="KKK50713.1"/>
    <property type="molecule type" value="Genomic_DNA"/>
</dbReference>
<reference evidence="1" key="1">
    <citation type="journal article" date="2015" name="Nature">
        <title>Complex archaea that bridge the gap between prokaryotes and eukaryotes.</title>
        <authorList>
            <person name="Spang A."/>
            <person name="Saw J.H."/>
            <person name="Jorgensen S.L."/>
            <person name="Zaremba-Niedzwiedzka K."/>
            <person name="Martijn J."/>
            <person name="Lind A.E."/>
            <person name="van Eijk R."/>
            <person name="Schleper C."/>
            <person name="Guy L."/>
            <person name="Ettema T.J."/>
        </authorList>
    </citation>
    <scope>NUCLEOTIDE SEQUENCE</scope>
</reference>
<dbReference type="AlphaFoldDB" id="A0A0F8W265"/>
<evidence type="ECO:0000313" key="1">
    <source>
        <dbReference type="EMBL" id="KKK50713.1"/>
    </source>
</evidence>
<name>A0A0F8W265_9ZZZZ</name>
<accession>A0A0F8W265</accession>
<gene>
    <name evidence="1" type="ORF">LCGC14_3122250</name>
</gene>
<protein>
    <submittedName>
        <fullName evidence="1">Uncharacterized protein</fullName>
    </submittedName>
</protein>
<comment type="caution">
    <text evidence="1">The sequence shown here is derived from an EMBL/GenBank/DDBJ whole genome shotgun (WGS) entry which is preliminary data.</text>
</comment>